<dbReference type="AlphaFoldDB" id="A0A5B7HAQ9"/>
<organism evidence="1 2">
    <name type="scientific">Portunus trituberculatus</name>
    <name type="common">Swimming crab</name>
    <name type="synonym">Neptunus trituberculatus</name>
    <dbReference type="NCBI Taxonomy" id="210409"/>
    <lineage>
        <taxon>Eukaryota</taxon>
        <taxon>Metazoa</taxon>
        <taxon>Ecdysozoa</taxon>
        <taxon>Arthropoda</taxon>
        <taxon>Crustacea</taxon>
        <taxon>Multicrustacea</taxon>
        <taxon>Malacostraca</taxon>
        <taxon>Eumalacostraca</taxon>
        <taxon>Eucarida</taxon>
        <taxon>Decapoda</taxon>
        <taxon>Pleocyemata</taxon>
        <taxon>Brachyura</taxon>
        <taxon>Eubrachyura</taxon>
        <taxon>Portunoidea</taxon>
        <taxon>Portunidae</taxon>
        <taxon>Portuninae</taxon>
        <taxon>Portunus</taxon>
    </lineage>
</organism>
<proteinExistence type="predicted"/>
<name>A0A5B7HAQ9_PORTR</name>
<sequence>MSSLRGPALVSQCNNNVTNSVCKRSPLKCRQQYNSDSAVRLARVYCAEAVLTGWLAGTVEAAMLVELG</sequence>
<keyword evidence="2" id="KW-1185">Reference proteome</keyword>
<evidence type="ECO:0000313" key="2">
    <source>
        <dbReference type="Proteomes" id="UP000324222"/>
    </source>
</evidence>
<protein>
    <submittedName>
        <fullName evidence="1">Uncharacterized protein</fullName>
    </submittedName>
</protein>
<accession>A0A5B7HAQ9</accession>
<evidence type="ECO:0000313" key="1">
    <source>
        <dbReference type="EMBL" id="MPC69821.1"/>
    </source>
</evidence>
<dbReference type="Proteomes" id="UP000324222">
    <property type="component" value="Unassembled WGS sequence"/>
</dbReference>
<comment type="caution">
    <text evidence="1">The sequence shown here is derived from an EMBL/GenBank/DDBJ whole genome shotgun (WGS) entry which is preliminary data.</text>
</comment>
<reference evidence="1 2" key="1">
    <citation type="submission" date="2019-05" db="EMBL/GenBank/DDBJ databases">
        <title>Another draft genome of Portunus trituberculatus and its Hox gene families provides insights of decapod evolution.</title>
        <authorList>
            <person name="Jeong J.-H."/>
            <person name="Song I."/>
            <person name="Kim S."/>
            <person name="Choi T."/>
            <person name="Kim D."/>
            <person name="Ryu S."/>
            <person name="Kim W."/>
        </authorList>
    </citation>
    <scope>NUCLEOTIDE SEQUENCE [LARGE SCALE GENOMIC DNA]</scope>
    <source>
        <tissue evidence="1">Muscle</tissue>
    </source>
</reference>
<dbReference type="EMBL" id="VSRR010030057">
    <property type="protein sequence ID" value="MPC69821.1"/>
    <property type="molecule type" value="Genomic_DNA"/>
</dbReference>
<gene>
    <name evidence="1" type="ORF">E2C01_064052</name>
</gene>